<dbReference type="RefSeq" id="WP_145367707.1">
    <property type="nucleotide sequence ID" value="NZ_CP036275.1"/>
</dbReference>
<dbReference type="InterPro" id="IPR036428">
    <property type="entry name" value="PCD_sf"/>
</dbReference>
<dbReference type="GO" id="GO:0008124">
    <property type="term" value="F:4-alpha-hydroxytetrahydrobiopterin dehydratase activity"/>
    <property type="evidence" value="ECO:0007669"/>
    <property type="project" value="UniProtKB-EC"/>
</dbReference>
<dbReference type="InterPro" id="IPR001533">
    <property type="entry name" value="Pterin_deHydtase"/>
</dbReference>
<dbReference type="GO" id="GO:0006729">
    <property type="term" value="P:tetrahydrobiopterin biosynthetic process"/>
    <property type="evidence" value="ECO:0007669"/>
    <property type="project" value="InterPro"/>
</dbReference>
<dbReference type="Gene3D" id="3.30.1360.20">
    <property type="entry name" value="Transcriptional coactivator/pterin dehydratase"/>
    <property type="match status" value="1"/>
</dbReference>
<dbReference type="OrthoDB" id="15077at2"/>
<reference evidence="5 6" key="1">
    <citation type="submission" date="2019-02" db="EMBL/GenBank/DDBJ databases">
        <title>Deep-cultivation of Planctomycetes and their phenomic and genomic characterization uncovers novel biology.</title>
        <authorList>
            <person name="Wiegand S."/>
            <person name="Jogler M."/>
            <person name="Boedeker C."/>
            <person name="Pinto D."/>
            <person name="Vollmers J."/>
            <person name="Rivas-Marin E."/>
            <person name="Kohn T."/>
            <person name="Peeters S.H."/>
            <person name="Heuer A."/>
            <person name="Rast P."/>
            <person name="Oberbeckmann S."/>
            <person name="Bunk B."/>
            <person name="Jeske O."/>
            <person name="Meyerdierks A."/>
            <person name="Storesund J.E."/>
            <person name="Kallscheuer N."/>
            <person name="Luecker S."/>
            <person name="Lage O.M."/>
            <person name="Pohl T."/>
            <person name="Merkel B.J."/>
            <person name="Hornburger P."/>
            <person name="Mueller R.-W."/>
            <person name="Bruemmer F."/>
            <person name="Labrenz M."/>
            <person name="Spormann A.M."/>
            <person name="Op den Camp H."/>
            <person name="Overmann J."/>
            <person name="Amann R."/>
            <person name="Jetten M.S.M."/>
            <person name="Mascher T."/>
            <person name="Medema M.H."/>
            <person name="Devos D.P."/>
            <person name="Kaster A.-K."/>
            <person name="Ovreas L."/>
            <person name="Rohde M."/>
            <person name="Galperin M.Y."/>
            <person name="Jogler C."/>
        </authorList>
    </citation>
    <scope>NUCLEOTIDE SEQUENCE [LARGE SCALE GENOMIC DNA]</scope>
    <source>
        <strain evidence="5 6">Mal4</strain>
    </source>
</reference>
<dbReference type="Proteomes" id="UP000320496">
    <property type="component" value="Chromosome"/>
</dbReference>
<protein>
    <recommendedName>
        <fullName evidence="3">4a-hydroxytetrahydrobiopterin dehydratase</fullName>
        <ecNumber evidence="3">4.2.1.96</ecNumber>
    </recommendedName>
</protein>
<dbReference type="PANTHER" id="PTHR12599:SF0">
    <property type="entry name" value="PTERIN-4-ALPHA-CARBINOLAMINE DEHYDRATASE"/>
    <property type="match status" value="1"/>
</dbReference>
<accession>A0A517Z3K1</accession>
<evidence type="ECO:0000256" key="1">
    <source>
        <dbReference type="ARBA" id="ARBA00001554"/>
    </source>
</evidence>
<sequence length="114" mass="13299">MAEDVILTEDQLAQELEQLPEWEIRDGWLRRKYRTPGWPHTMMLANAIAYVADAAWHHPDLELGYAQVVVKIQTHRVRAITESDIALARRIDEVALWRPDENSPLDGFPKTWVR</sequence>
<dbReference type="PANTHER" id="PTHR12599">
    <property type="entry name" value="PTERIN-4-ALPHA-CARBINOLAMINE DEHYDRATASE"/>
    <property type="match status" value="1"/>
</dbReference>
<proteinExistence type="inferred from homology"/>
<gene>
    <name evidence="5" type="ORF">Mal4_13410</name>
</gene>
<evidence type="ECO:0000313" key="5">
    <source>
        <dbReference type="EMBL" id="QDU37038.1"/>
    </source>
</evidence>
<evidence type="ECO:0000313" key="6">
    <source>
        <dbReference type="Proteomes" id="UP000320496"/>
    </source>
</evidence>
<keyword evidence="4 5" id="KW-0456">Lyase</keyword>
<evidence type="ECO:0000256" key="4">
    <source>
        <dbReference type="ARBA" id="ARBA00023239"/>
    </source>
</evidence>
<comment type="similarity">
    <text evidence="2">Belongs to the pterin-4-alpha-carbinolamine dehydratase family.</text>
</comment>
<evidence type="ECO:0000256" key="2">
    <source>
        <dbReference type="ARBA" id="ARBA00006472"/>
    </source>
</evidence>
<comment type="catalytic activity">
    <reaction evidence="1">
        <text>(4aS,6R)-4a-hydroxy-L-erythro-5,6,7,8-tetrahydrobiopterin = (6R)-L-erythro-6,7-dihydrobiopterin + H2O</text>
        <dbReference type="Rhea" id="RHEA:11920"/>
        <dbReference type="ChEBI" id="CHEBI:15377"/>
        <dbReference type="ChEBI" id="CHEBI:15642"/>
        <dbReference type="ChEBI" id="CHEBI:43120"/>
        <dbReference type="EC" id="4.2.1.96"/>
    </reaction>
</comment>
<keyword evidence="6" id="KW-1185">Reference proteome</keyword>
<dbReference type="CDD" id="cd00488">
    <property type="entry name" value="PCD_DCoH"/>
    <property type="match status" value="1"/>
</dbReference>
<name>A0A517Z3K1_9PLAN</name>
<dbReference type="EC" id="4.2.1.96" evidence="3"/>
<dbReference type="AlphaFoldDB" id="A0A517Z3K1"/>
<evidence type="ECO:0000256" key="3">
    <source>
        <dbReference type="ARBA" id="ARBA00013252"/>
    </source>
</evidence>
<dbReference type="SUPFAM" id="SSF55248">
    <property type="entry name" value="PCD-like"/>
    <property type="match status" value="1"/>
</dbReference>
<dbReference type="NCBIfam" id="NF002017">
    <property type="entry name" value="PRK00823.1-2"/>
    <property type="match status" value="1"/>
</dbReference>
<dbReference type="Pfam" id="PF01329">
    <property type="entry name" value="Pterin_4a"/>
    <property type="match status" value="1"/>
</dbReference>
<organism evidence="5 6">
    <name type="scientific">Maioricimonas rarisocia</name>
    <dbReference type="NCBI Taxonomy" id="2528026"/>
    <lineage>
        <taxon>Bacteria</taxon>
        <taxon>Pseudomonadati</taxon>
        <taxon>Planctomycetota</taxon>
        <taxon>Planctomycetia</taxon>
        <taxon>Planctomycetales</taxon>
        <taxon>Planctomycetaceae</taxon>
        <taxon>Maioricimonas</taxon>
    </lineage>
</organism>
<dbReference type="EMBL" id="CP036275">
    <property type="protein sequence ID" value="QDU37038.1"/>
    <property type="molecule type" value="Genomic_DNA"/>
</dbReference>
<dbReference type="KEGG" id="mri:Mal4_13410"/>